<feature type="transmembrane region" description="Helical" evidence="1">
    <location>
        <begin position="182"/>
        <end position="205"/>
    </location>
</feature>
<name>A0A0A0JKY4_9MICO</name>
<reference evidence="2 3" key="1">
    <citation type="submission" date="2013-08" db="EMBL/GenBank/DDBJ databases">
        <title>The genome sequence of Knoellia subterranea.</title>
        <authorList>
            <person name="Zhu W."/>
            <person name="Wang G."/>
        </authorList>
    </citation>
    <scope>NUCLEOTIDE SEQUENCE [LARGE SCALE GENOMIC DNA]</scope>
    <source>
        <strain evidence="2 3">KCTC 19937</strain>
    </source>
</reference>
<organism evidence="2 3">
    <name type="scientific">Knoellia subterranea KCTC 19937</name>
    <dbReference type="NCBI Taxonomy" id="1385521"/>
    <lineage>
        <taxon>Bacteria</taxon>
        <taxon>Bacillati</taxon>
        <taxon>Actinomycetota</taxon>
        <taxon>Actinomycetes</taxon>
        <taxon>Micrococcales</taxon>
        <taxon>Intrasporangiaceae</taxon>
        <taxon>Knoellia</taxon>
    </lineage>
</organism>
<dbReference type="RefSeq" id="WP_035904193.1">
    <property type="nucleotide sequence ID" value="NZ_AVPK01000004.1"/>
</dbReference>
<dbReference type="EMBL" id="AVPK01000004">
    <property type="protein sequence ID" value="KGN37778.1"/>
    <property type="molecule type" value="Genomic_DNA"/>
</dbReference>
<dbReference type="Pfam" id="PF07077">
    <property type="entry name" value="DUF1345"/>
    <property type="match status" value="1"/>
</dbReference>
<feature type="transmembrane region" description="Helical" evidence="1">
    <location>
        <begin position="108"/>
        <end position="126"/>
    </location>
</feature>
<sequence length="209" mass="22430">MDRITHRLALAALIGIPLGLLVPLGGDVDRLVRPLACYVFTGLAFVAPLARTILTEDPARTRERMSGGDGERDLSDVLVVAVGLISLLAVAVLLVGGRTSGDAKAMSAAVGLATVAVGWCCVHAIYTMRYARIYYASDEPPIDFNDDEDPALSDFAYFSFNLGMTYQVSDTDVKTRDLRKVILAHTLLSYLYGTVVIATTVNLVAGFTN</sequence>
<feature type="transmembrane region" description="Helical" evidence="1">
    <location>
        <begin position="74"/>
        <end position="96"/>
    </location>
</feature>
<dbReference type="AlphaFoldDB" id="A0A0A0JKY4"/>
<dbReference type="STRING" id="1385521.N803_12020"/>
<feature type="transmembrane region" description="Helical" evidence="1">
    <location>
        <begin position="31"/>
        <end position="54"/>
    </location>
</feature>
<evidence type="ECO:0000313" key="3">
    <source>
        <dbReference type="Proteomes" id="UP000030011"/>
    </source>
</evidence>
<evidence type="ECO:0000313" key="2">
    <source>
        <dbReference type="EMBL" id="KGN37778.1"/>
    </source>
</evidence>
<keyword evidence="3" id="KW-1185">Reference proteome</keyword>
<accession>A0A0A0JKY4</accession>
<evidence type="ECO:0008006" key="4">
    <source>
        <dbReference type="Google" id="ProtNLM"/>
    </source>
</evidence>
<keyword evidence="1" id="KW-0812">Transmembrane</keyword>
<proteinExistence type="predicted"/>
<evidence type="ECO:0000256" key="1">
    <source>
        <dbReference type="SAM" id="Phobius"/>
    </source>
</evidence>
<comment type="caution">
    <text evidence="2">The sequence shown here is derived from an EMBL/GenBank/DDBJ whole genome shotgun (WGS) entry which is preliminary data.</text>
</comment>
<dbReference type="InterPro" id="IPR009781">
    <property type="entry name" value="DUF1345"/>
</dbReference>
<keyword evidence="1" id="KW-0472">Membrane</keyword>
<keyword evidence="1" id="KW-1133">Transmembrane helix</keyword>
<dbReference type="eggNOG" id="COG4291">
    <property type="taxonomic scope" value="Bacteria"/>
</dbReference>
<dbReference type="Proteomes" id="UP000030011">
    <property type="component" value="Unassembled WGS sequence"/>
</dbReference>
<protein>
    <recommendedName>
        <fullName evidence="4">DUF1345 domain-containing protein</fullName>
    </recommendedName>
</protein>
<gene>
    <name evidence="2" type="ORF">N803_12020</name>
</gene>
<dbReference type="OrthoDB" id="64737at2"/>